<dbReference type="Proteomes" id="UP000023152">
    <property type="component" value="Unassembled WGS sequence"/>
</dbReference>
<evidence type="ECO:0000313" key="2">
    <source>
        <dbReference type="Proteomes" id="UP000023152"/>
    </source>
</evidence>
<dbReference type="EMBL" id="ASPP01007439">
    <property type="protein sequence ID" value="ETO27141.1"/>
    <property type="molecule type" value="Genomic_DNA"/>
</dbReference>
<keyword evidence="2" id="KW-1185">Reference proteome</keyword>
<evidence type="ECO:0000313" key="1">
    <source>
        <dbReference type="EMBL" id="ETO27141.1"/>
    </source>
</evidence>
<name>X6NM98_RETFI</name>
<gene>
    <name evidence="1" type="ORF">RFI_09993</name>
</gene>
<organism evidence="1 2">
    <name type="scientific">Reticulomyxa filosa</name>
    <dbReference type="NCBI Taxonomy" id="46433"/>
    <lineage>
        <taxon>Eukaryota</taxon>
        <taxon>Sar</taxon>
        <taxon>Rhizaria</taxon>
        <taxon>Retaria</taxon>
        <taxon>Foraminifera</taxon>
        <taxon>Monothalamids</taxon>
        <taxon>Reticulomyxidae</taxon>
        <taxon>Reticulomyxa</taxon>
    </lineage>
</organism>
<evidence type="ECO:0008006" key="3">
    <source>
        <dbReference type="Google" id="ProtNLM"/>
    </source>
</evidence>
<proteinExistence type="predicted"/>
<comment type="caution">
    <text evidence="1">The sequence shown here is derived from an EMBL/GenBank/DDBJ whole genome shotgun (WGS) entry which is preliminary data.</text>
</comment>
<protein>
    <recommendedName>
        <fullName evidence="3">Protein kinase domain-containing protein</fullName>
    </recommendedName>
</protein>
<dbReference type="Gene3D" id="3.30.200.20">
    <property type="entry name" value="Phosphorylase Kinase, domain 1"/>
    <property type="match status" value="1"/>
</dbReference>
<dbReference type="InterPro" id="IPR011009">
    <property type="entry name" value="Kinase-like_dom_sf"/>
</dbReference>
<accession>X6NM98</accession>
<dbReference type="SUPFAM" id="SSF56112">
    <property type="entry name" value="Protein kinase-like (PK-like)"/>
    <property type="match status" value="1"/>
</dbReference>
<dbReference type="AlphaFoldDB" id="X6NM98"/>
<sequence>MTKKGVDKTNENSTSYSQSIVESVISCELASEKKKCCCPAGNEVFSKGDHSSNTKFKGIQDTQFRVIEELGMGVCSRVFKVMEVCNSQEYAMKMIPVVSFCTCKGRVQKKMVERARFFFHKITTKMDVFLGKCLTVSKRKE</sequence>
<reference evidence="1 2" key="1">
    <citation type="journal article" date="2013" name="Curr. Biol.">
        <title>The Genome of the Foraminiferan Reticulomyxa filosa.</title>
        <authorList>
            <person name="Glockner G."/>
            <person name="Hulsmann N."/>
            <person name="Schleicher M."/>
            <person name="Noegel A.A."/>
            <person name="Eichinger L."/>
            <person name="Gallinger C."/>
            <person name="Pawlowski J."/>
            <person name="Sierra R."/>
            <person name="Euteneuer U."/>
            <person name="Pillet L."/>
            <person name="Moustafa A."/>
            <person name="Platzer M."/>
            <person name="Groth M."/>
            <person name="Szafranski K."/>
            <person name="Schliwa M."/>
        </authorList>
    </citation>
    <scope>NUCLEOTIDE SEQUENCE [LARGE SCALE GENOMIC DNA]</scope>
</reference>